<evidence type="ECO:0000256" key="3">
    <source>
        <dbReference type="ARBA" id="ARBA00011991"/>
    </source>
</evidence>
<dbReference type="InterPro" id="IPR003200">
    <property type="entry name" value="Nict_dMeBzImd_PRibTrfase"/>
</dbReference>
<evidence type="ECO:0000256" key="4">
    <source>
        <dbReference type="ARBA" id="ARBA00015486"/>
    </source>
</evidence>
<feature type="active site" description="Proton acceptor" evidence="10">
    <location>
        <position position="318"/>
    </location>
</feature>
<dbReference type="PANTHER" id="PTHR43463:SF1">
    <property type="entry name" value="NICOTINATE-NUCLEOTIDE--DIMETHYLBENZIMIDAZOLE PHOSPHORIBOSYLTRANSFERASE"/>
    <property type="match status" value="1"/>
</dbReference>
<dbReference type="NCBIfam" id="TIGR03160">
    <property type="entry name" value="cobT_DBIPRT"/>
    <property type="match status" value="1"/>
</dbReference>
<dbReference type="EC" id="2.4.2.21" evidence="3 10"/>
<comment type="caution">
    <text evidence="11">The sequence shown here is derived from an EMBL/GenBank/DDBJ whole genome shotgun (WGS) entry which is preliminary data.</text>
</comment>
<dbReference type="Proteomes" id="UP000324159">
    <property type="component" value="Unassembled WGS sequence"/>
</dbReference>
<protein>
    <recommendedName>
        <fullName evidence="4 10">Nicotinate-nucleotide--dimethylbenzimidazole phosphoribosyltransferase</fullName>
        <shortName evidence="10">NN:DBI PRT</shortName>
        <ecNumber evidence="3 10">2.4.2.21</ecNumber>
    </recommendedName>
    <alternativeName>
        <fullName evidence="8 10">N(1)-alpha-phosphoribosyltransferase</fullName>
    </alternativeName>
</protein>
<evidence type="ECO:0000313" key="11">
    <source>
        <dbReference type="EMBL" id="TYO98460.1"/>
    </source>
</evidence>
<dbReference type="OrthoDB" id="9781491at2"/>
<evidence type="ECO:0000256" key="5">
    <source>
        <dbReference type="ARBA" id="ARBA00022573"/>
    </source>
</evidence>
<keyword evidence="5 10" id="KW-0169">Cobalamin biosynthesis</keyword>
<keyword evidence="12" id="KW-1185">Reference proteome</keyword>
<evidence type="ECO:0000256" key="9">
    <source>
        <dbReference type="ARBA" id="ARBA00047340"/>
    </source>
</evidence>
<evidence type="ECO:0000256" key="7">
    <source>
        <dbReference type="ARBA" id="ARBA00022679"/>
    </source>
</evidence>
<dbReference type="SUPFAM" id="SSF52733">
    <property type="entry name" value="Nicotinate mononucleotide:5,6-dimethylbenzimidazole phosphoribosyltransferase (CobT)"/>
    <property type="match status" value="1"/>
</dbReference>
<evidence type="ECO:0000256" key="8">
    <source>
        <dbReference type="ARBA" id="ARBA00030686"/>
    </source>
</evidence>
<evidence type="ECO:0000313" key="12">
    <source>
        <dbReference type="Proteomes" id="UP000324159"/>
    </source>
</evidence>
<dbReference type="GO" id="GO:0008939">
    <property type="term" value="F:nicotinate-nucleotide-dimethylbenzimidazole phosphoribosyltransferase activity"/>
    <property type="evidence" value="ECO:0007669"/>
    <property type="project" value="UniProtKB-UniRule"/>
</dbReference>
<sequence>MQPIDLARALDLILPVDPARLVEVQARINRQAKPKGSLGRMEELARRYVAISGREDIRKKVIFTFAGDHGVVAEGVSAFPPEVTPQMVHNFLEGGAAINALARHAGAEVIVVDMGVNADFPPLGGLLQKKIAKGTANLAVGPAMSRQQAIQGLETGIELAFSCVDAGIDLVGTGDMGIGNTTPSSAILAAFSGLPVEEVTHRGTGIDDPALQRKIDVIRRGLEINRPDPSDPVDVLAKVGGFEIAGIAGLVLGCAAVGIPVVVDGFISTAGALIAVELHPKVRDYIFMAHRSVEIGHGHMLERIGQKPLLDLEMRLGEGTGAALVMSLIEAALRTYREILTFDEAGVARGNDQ</sequence>
<name>A0A5D3WIY7_9BACT</name>
<dbReference type="GO" id="GO:0009236">
    <property type="term" value="P:cobalamin biosynthetic process"/>
    <property type="evidence" value="ECO:0007669"/>
    <property type="project" value="UniProtKB-UniRule"/>
</dbReference>
<dbReference type="UniPathway" id="UPA00061">
    <property type="reaction ID" value="UER00516"/>
</dbReference>
<evidence type="ECO:0000256" key="10">
    <source>
        <dbReference type="HAMAP-Rule" id="MF_00230"/>
    </source>
</evidence>
<dbReference type="HAMAP" id="MF_00230">
    <property type="entry name" value="CobT"/>
    <property type="match status" value="1"/>
</dbReference>
<accession>A0A5D3WIY7</accession>
<comment type="similarity">
    <text evidence="2 10">Belongs to the CobT family.</text>
</comment>
<reference evidence="11 12" key="1">
    <citation type="submission" date="2019-07" db="EMBL/GenBank/DDBJ databases">
        <title>Genomic Encyclopedia of Type Strains, Phase IV (KMG-IV): sequencing the most valuable type-strain genomes for metagenomic binning, comparative biology and taxonomic classification.</title>
        <authorList>
            <person name="Goeker M."/>
        </authorList>
    </citation>
    <scope>NUCLEOTIDE SEQUENCE [LARGE SCALE GENOMIC DNA]</scope>
    <source>
        <strain evidence="11 12">SS015</strain>
    </source>
</reference>
<comment type="function">
    <text evidence="10">Catalyzes the synthesis of alpha-ribazole-5'-phosphate from nicotinate mononucleotide (NAMN) and 5,6-dimethylbenzimidazole (DMB).</text>
</comment>
<dbReference type="Gene3D" id="3.40.50.10210">
    <property type="match status" value="1"/>
</dbReference>
<dbReference type="InterPro" id="IPR017846">
    <property type="entry name" value="Nict_dMeBzImd_PRibTrfase_bact"/>
</dbReference>
<organism evidence="11 12">
    <name type="scientific">Geothermobacter ehrlichii</name>
    <dbReference type="NCBI Taxonomy" id="213224"/>
    <lineage>
        <taxon>Bacteria</taxon>
        <taxon>Pseudomonadati</taxon>
        <taxon>Thermodesulfobacteriota</taxon>
        <taxon>Desulfuromonadia</taxon>
        <taxon>Desulfuromonadales</taxon>
        <taxon>Geothermobacteraceae</taxon>
        <taxon>Geothermobacter</taxon>
    </lineage>
</organism>
<evidence type="ECO:0000256" key="6">
    <source>
        <dbReference type="ARBA" id="ARBA00022676"/>
    </source>
</evidence>
<dbReference type="EMBL" id="VNIB01000006">
    <property type="protein sequence ID" value="TYO98460.1"/>
    <property type="molecule type" value="Genomic_DNA"/>
</dbReference>
<dbReference type="AlphaFoldDB" id="A0A5D3WIY7"/>
<keyword evidence="7 10" id="KW-0808">Transferase</keyword>
<comment type="pathway">
    <text evidence="1 10">Nucleoside biosynthesis; alpha-ribazole biosynthesis; alpha-ribazole from 5,6-dimethylbenzimidazole: step 1/2.</text>
</comment>
<dbReference type="PANTHER" id="PTHR43463">
    <property type="entry name" value="NICOTINATE-NUCLEOTIDE--DIMETHYLBENZIMIDAZOLE PHOSPHORIBOSYLTRANSFERASE"/>
    <property type="match status" value="1"/>
</dbReference>
<dbReference type="NCBIfam" id="NF000996">
    <property type="entry name" value="PRK00105.1"/>
    <property type="match status" value="1"/>
</dbReference>
<dbReference type="FunFam" id="3.40.50.10210:FF:000001">
    <property type="entry name" value="Nicotinate-nucleotide--dimethylbenzimidazole phosphoribosyltransferase"/>
    <property type="match status" value="1"/>
</dbReference>
<dbReference type="InterPro" id="IPR023195">
    <property type="entry name" value="Nict_dMeBzImd_PRibTrfase_N"/>
</dbReference>
<dbReference type="Gene3D" id="1.10.1610.10">
    <property type="match status" value="1"/>
</dbReference>
<evidence type="ECO:0000256" key="2">
    <source>
        <dbReference type="ARBA" id="ARBA00007110"/>
    </source>
</evidence>
<proteinExistence type="inferred from homology"/>
<dbReference type="Pfam" id="PF02277">
    <property type="entry name" value="DBI_PRT"/>
    <property type="match status" value="1"/>
</dbReference>
<gene>
    <name evidence="10" type="primary">cobT</name>
    <name evidence="11" type="ORF">EDC39_10659</name>
</gene>
<comment type="catalytic activity">
    <reaction evidence="9 10">
        <text>5,6-dimethylbenzimidazole + nicotinate beta-D-ribonucleotide = alpha-ribazole 5'-phosphate + nicotinate + H(+)</text>
        <dbReference type="Rhea" id="RHEA:11196"/>
        <dbReference type="ChEBI" id="CHEBI:15378"/>
        <dbReference type="ChEBI" id="CHEBI:15890"/>
        <dbReference type="ChEBI" id="CHEBI:32544"/>
        <dbReference type="ChEBI" id="CHEBI:57502"/>
        <dbReference type="ChEBI" id="CHEBI:57918"/>
        <dbReference type="EC" id="2.4.2.21"/>
    </reaction>
</comment>
<evidence type="ECO:0000256" key="1">
    <source>
        <dbReference type="ARBA" id="ARBA00005049"/>
    </source>
</evidence>
<dbReference type="RefSeq" id="WP_148895834.1">
    <property type="nucleotide sequence ID" value="NZ_VNIB01000006.1"/>
</dbReference>
<dbReference type="InterPro" id="IPR036087">
    <property type="entry name" value="Nict_dMeBzImd_PRibTrfase_sf"/>
</dbReference>
<dbReference type="CDD" id="cd02439">
    <property type="entry name" value="DMB-PRT_CobT"/>
    <property type="match status" value="1"/>
</dbReference>
<keyword evidence="6 10" id="KW-0328">Glycosyltransferase</keyword>